<keyword evidence="5 6" id="KW-0472">Membrane</keyword>
<dbReference type="InterPro" id="IPR036259">
    <property type="entry name" value="MFS_trans_sf"/>
</dbReference>
<dbReference type="PANTHER" id="PTHR43791">
    <property type="entry name" value="PERMEASE-RELATED"/>
    <property type="match status" value="1"/>
</dbReference>
<dbReference type="Proteomes" id="UP001148614">
    <property type="component" value="Unassembled WGS sequence"/>
</dbReference>
<keyword evidence="2" id="KW-0813">Transport</keyword>
<feature type="transmembrane region" description="Helical" evidence="6">
    <location>
        <begin position="183"/>
        <end position="204"/>
    </location>
</feature>
<reference evidence="8" key="1">
    <citation type="submission" date="2022-07" db="EMBL/GenBank/DDBJ databases">
        <title>Genome Sequence of Xylaria arbuscula.</title>
        <authorList>
            <person name="Buettner E."/>
        </authorList>
    </citation>
    <scope>NUCLEOTIDE SEQUENCE</scope>
    <source>
        <strain evidence="8">VT107</strain>
    </source>
</reference>
<evidence type="ECO:0000313" key="8">
    <source>
        <dbReference type="EMBL" id="KAJ3551940.1"/>
    </source>
</evidence>
<dbReference type="GO" id="GO:0016020">
    <property type="term" value="C:membrane"/>
    <property type="evidence" value="ECO:0007669"/>
    <property type="project" value="UniProtKB-SubCell"/>
</dbReference>
<dbReference type="Pfam" id="PF07690">
    <property type="entry name" value="MFS_1"/>
    <property type="match status" value="1"/>
</dbReference>
<dbReference type="VEuPathDB" id="FungiDB:F4678DRAFT_449088"/>
<comment type="caution">
    <text evidence="8">The sequence shown here is derived from an EMBL/GenBank/DDBJ whole genome shotgun (WGS) entry which is preliminary data.</text>
</comment>
<dbReference type="Gene3D" id="1.20.1250.20">
    <property type="entry name" value="MFS general substrate transporter like domains"/>
    <property type="match status" value="1"/>
</dbReference>
<dbReference type="GO" id="GO:0022857">
    <property type="term" value="F:transmembrane transporter activity"/>
    <property type="evidence" value="ECO:0007669"/>
    <property type="project" value="InterPro"/>
</dbReference>
<evidence type="ECO:0000256" key="6">
    <source>
        <dbReference type="SAM" id="Phobius"/>
    </source>
</evidence>
<protein>
    <recommendedName>
        <fullName evidence="7">Major facilitator superfamily (MFS) profile domain-containing protein</fullName>
    </recommendedName>
</protein>
<dbReference type="PANTHER" id="PTHR43791:SF18">
    <property type="entry name" value="NICOTINIC ACID TRANSPORTER TNA1, PUTATIVE (AFU_ORTHOLOGUE AFUA_3G03820)-RELATED"/>
    <property type="match status" value="1"/>
</dbReference>
<organism evidence="8 9">
    <name type="scientific">Xylaria arbuscula</name>
    <dbReference type="NCBI Taxonomy" id="114810"/>
    <lineage>
        <taxon>Eukaryota</taxon>
        <taxon>Fungi</taxon>
        <taxon>Dikarya</taxon>
        <taxon>Ascomycota</taxon>
        <taxon>Pezizomycotina</taxon>
        <taxon>Sordariomycetes</taxon>
        <taxon>Xylariomycetidae</taxon>
        <taxon>Xylariales</taxon>
        <taxon>Xylariaceae</taxon>
        <taxon>Xylaria</taxon>
    </lineage>
</organism>
<dbReference type="FunFam" id="1.20.1250.20:FF:000034">
    <property type="entry name" value="MFS general substrate transporter"/>
    <property type="match status" value="1"/>
</dbReference>
<evidence type="ECO:0000256" key="2">
    <source>
        <dbReference type="ARBA" id="ARBA00022448"/>
    </source>
</evidence>
<keyword evidence="3 6" id="KW-0812">Transmembrane</keyword>
<feature type="transmembrane region" description="Helical" evidence="6">
    <location>
        <begin position="90"/>
        <end position="110"/>
    </location>
</feature>
<feature type="domain" description="Major facilitator superfamily (MFS) profile" evidence="7">
    <location>
        <begin position="57"/>
        <end position="331"/>
    </location>
</feature>
<dbReference type="SUPFAM" id="SSF103473">
    <property type="entry name" value="MFS general substrate transporter"/>
    <property type="match status" value="1"/>
</dbReference>
<feature type="transmembrane region" description="Helical" evidence="6">
    <location>
        <begin position="216"/>
        <end position="238"/>
    </location>
</feature>
<comment type="subcellular location">
    <subcellularLocation>
        <location evidence="1">Membrane</location>
        <topology evidence="1">Multi-pass membrane protein</topology>
    </subcellularLocation>
</comment>
<feature type="transmembrane region" description="Helical" evidence="6">
    <location>
        <begin position="53"/>
        <end position="70"/>
    </location>
</feature>
<dbReference type="AlphaFoldDB" id="A0A9W8TH44"/>
<sequence length="331" mass="36943">MDSSHSTRPASADTKTVDAVHMENAGVKDEAGLDDSNLPTYDDKKTRRILRKVDYRLIPMLTLLYVLAFLDRGNIGNAKVAGMNKDLGLTGTQYNIALTVFFFPYAFFEVPSNVVLKLLRPSIWISILMLSWGLVMTFQGLVKSYEQLVVTRVLLGVTESGFFPAATYLLTIWYCRFEIQTRIAVFFSAASLAGAFSGLLAFAIEKLNGKGGLEGWRWIFILEGIATVLVGFTLPWTLPDSPAMAGFLSQDEKEHLQRRLEQDAGTSSGQVQIDEKFQWKFLRSALTEWRLYFGVIAYWGNSVCLYGFTYSAPSIILQLGYSAANAQLLSK</sequence>
<feature type="transmembrane region" description="Helical" evidence="6">
    <location>
        <begin position="148"/>
        <end position="171"/>
    </location>
</feature>
<keyword evidence="4 6" id="KW-1133">Transmembrane helix</keyword>
<evidence type="ECO:0000256" key="5">
    <source>
        <dbReference type="ARBA" id="ARBA00023136"/>
    </source>
</evidence>
<feature type="transmembrane region" description="Helical" evidence="6">
    <location>
        <begin position="122"/>
        <end position="142"/>
    </location>
</feature>
<evidence type="ECO:0000256" key="1">
    <source>
        <dbReference type="ARBA" id="ARBA00004141"/>
    </source>
</evidence>
<evidence type="ECO:0000256" key="4">
    <source>
        <dbReference type="ARBA" id="ARBA00022989"/>
    </source>
</evidence>
<keyword evidence="9" id="KW-1185">Reference proteome</keyword>
<dbReference type="PROSITE" id="PS50850">
    <property type="entry name" value="MFS"/>
    <property type="match status" value="1"/>
</dbReference>
<accession>A0A9W8TH44</accession>
<gene>
    <name evidence="8" type="ORF">NPX13_g11240</name>
</gene>
<dbReference type="InterPro" id="IPR020846">
    <property type="entry name" value="MFS_dom"/>
</dbReference>
<dbReference type="EMBL" id="JANPWZ010003610">
    <property type="protein sequence ID" value="KAJ3551940.1"/>
    <property type="molecule type" value="Genomic_DNA"/>
</dbReference>
<name>A0A9W8TH44_9PEZI</name>
<evidence type="ECO:0000259" key="7">
    <source>
        <dbReference type="PROSITE" id="PS50850"/>
    </source>
</evidence>
<evidence type="ECO:0000256" key="3">
    <source>
        <dbReference type="ARBA" id="ARBA00022692"/>
    </source>
</evidence>
<evidence type="ECO:0000313" key="9">
    <source>
        <dbReference type="Proteomes" id="UP001148614"/>
    </source>
</evidence>
<dbReference type="InterPro" id="IPR011701">
    <property type="entry name" value="MFS"/>
</dbReference>
<proteinExistence type="predicted"/>